<protein>
    <submittedName>
        <fullName evidence="1">Uncharacterized protein</fullName>
    </submittedName>
</protein>
<gene>
    <name evidence="1" type="ORF">FYJ75_03445</name>
</gene>
<comment type="caution">
    <text evidence="1">The sequence shown here is derived from an EMBL/GenBank/DDBJ whole genome shotgun (WGS) entry which is preliminary data.</text>
</comment>
<dbReference type="EMBL" id="VUNI01000003">
    <property type="protein sequence ID" value="MST74092.1"/>
    <property type="molecule type" value="Genomic_DNA"/>
</dbReference>
<accession>A0A6L5YPN4</accession>
<evidence type="ECO:0000313" key="1">
    <source>
        <dbReference type="EMBL" id="MST74092.1"/>
    </source>
</evidence>
<dbReference type="Proteomes" id="UP000474024">
    <property type="component" value="Unassembled WGS sequence"/>
</dbReference>
<keyword evidence="2" id="KW-1185">Reference proteome</keyword>
<name>A0A6L5YPN4_9FIRM</name>
<dbReference type="RefSeq" id="WP_154428872.1">
    <property type="nucleotide sequence ID" value="NZ_VUNI01000003.1"/>
</dbReference>
<dbReference type="AlphaFoldDB" id="A0A6L5YPN4"/>
<reference evidence="1 2" key="1">
    <citation type="submission" date="2019-08" db="EMBL/GenBank/DDBJ databases">
        <title>In-depth cultivation of the pig gut microbiome towards novel bacterial diversity and tailored functional studies.</title>
        <authorList>
            <person name="Wylensek D."/>
            <person name="Hitch T.C.A."/>
            <person name="Clavel T."/>
        </authorList>
    </citation>
    <scope>NUCLEOTIDE SEQUENCE [LARGE SCALE GENOMIC DNA]</scope>
    <source>
        <strain evidence="1 2">MUC/MUC-530-WT-4D</strain>
    </source>
</reference>
<organism evidence="1 2">
    <name type="scientific">Roseburia porci</name>
    <dbReference type="NCBI Taxonomy" id="2605790"/>
    <lineage>
        <taxon>Bacteria</taxon>
        <taxon>Bacillati</taxon>
        <taxon>Bacillota</taxon>
        <taxon>Clostridia</taxon>
        <taxon>Lachnospirales</taxon>
        <taxon>Lachnospiraceae</taxon>
        <taxon>Roseburia</taxon>
    </lineage>
</organism>
<sequence>MNEKFIKLVKESGKSIYQISKETGIPYTSLSELMNEKIDINKCAAGMVYKLTLYFDCCLEELLNEESLIVNKSGTYRKIKYKWEPTENGIALHIKDGENEKIIDVGKYNQARFYKSFTNMTEMIIDYYIMQKEVDEKL</sequence>
<proteinExistence type="predicted"/>
<evidence type="ECO:0000313" key="2">
    <source>
        <dbReference type="Proteomes" id="UP000474024"/>
    </source>
</evidence>